<evidence type="ECO:0000313" key="2">
    <source>
        <dbReference type="Proteomes" id="UP000324222"/>
    </source>
</evidence>
<reference evidence="1 2" key="1">
    <citation type="submission" date="2019-05" db="EMBL/GenBank/DDBJ databases">
        <title>Another draft genome of Portunus trituberculatus and its Hox gene families provides insights of decapod evolution.</title>
        <authorList>
            <person name="Jeong J.-H."/>
            <person name="Song I."/>
            <person name="Kim S."/>
            <person name="Choi T."/>
            <person name="Kim D."/>
            <person name="Ryu S."/>
            <person name="Kim W."/>
        </authorList>
    </citation>
    <scope>NUCLEOTIDE SEQUENCE [LARGE SCALE GENOMIC DNA]</scope>
    <source>
        <tissue evidence="1">Muscle</tissue>
    </source>
</reference>
<sequence>MSPEFCGSSCYFEQYTLIYIMHTINIVIILY</sequence>
<accession>A0A5B7IMR6</accession>
<evidence type="ECO:0000313" key="1">
    <source>
        <dbReference type="EMBL" id="MPC83645.1"/>
    </source>
</evidence>
<dbReference type="EMBL" id="VSRR010063027">
    <property type="protein sequence ID" value="MPC83645.1"/>
    <property type="molecule type" value="Genomic_DNA"/>
</dbReference>
<organism evidence="1 2">
    <name type="scientific">Portunus trituberculatus</name>
    <name type="common">Swimming crab</name>
    <name type="synonym">Neptunus trituberculatus</name>
    <dbReference type="NCBI Taxonomy" id="210409"/>
    <lineage>
        <taxon>Eukaryota</taxon>
        <taxon>Metazoa</taxon>
        <taxon>Ecdysozoa</taxon>
        <taxon>Arthropoda</taxon>
        <taxon>Crustacea</taxon>
        <taxon>Multicrustacea</taxon>
        <taxon>Malacostraca</taxon>
        <taxon>Eumalacostraca</taxon>
        <taxon>Eucarida</taxon>
        <taxon>Decapoda</taxon>
        <taxon>Pleocyemata</taxon>
        <taxon>Brachyura</taxon>
        <taxon>Eubrachyura</taxon>
        <taxon>Portunoidea</taxon>
        <taxon>Portunidae</taxon>
        <taxon>Portuninae</taxon>
        <taxon>Portunus</taxon>
    </lineage>
</organism>
<name>A0A5B7IMR6_PORTR</name>
<proteinExistence type="predicted"/>
<gene>
    <name evidence="1" type="ORF">E2C01_078359</name>
</gene>
<dbReference type="Proteomes" id="UP000324222">
    <property type="component" value="Unassembled WGS sequence"/>
</dbReference>
<comment type="caution">
    <text evidence="1">The sequence shown here is derived from an EMBL/GenBank/DDBJ whole genome shotgun (WGS) entry which is preliminary data.</text>
</comment>
<dbReference type="AlphaFoldDB" id="A0A5B7IMR6"/>
<protein>
    <submittedName>
        <fullName evidence="1">Uncharacterized protein</fullName>
    </submittedName>
</protein>
<keyword evidence="2" id="KW-1185">Reference proteome</keyword>